<evidence type="ECO:0000256" key="8">
    <source>
        <dbReference type="SAM" id="SignalP"/>
    </source>
</evidence>
<sequence length="385" mass="40372">MRLAPFLALLPFTLAAPAKRSEPAPLLKPRDGTPIEGKYIVKLADGMKISSVSSVVVTGAADKADHKFSNVFHGFSGSMTDQDVEALRNDPAVEYIEQDAVYTAGGFKTQTDATWGLARLSNTNPGSTKYTYDSTAGQGVCAYVIDTGIYTNHREFEGRASFLANYVTNSNTDDHGHGTHVAGTIGSRAYGVAKQVKLFAVKVLDSNMRGTTSQILAGMNFALNDSKTRKGCPRGFVVNMSVGGPKSTAFDTAARNIVNAGLFMGAAAMNDATDASNISPASEPSVCTVGATTSNDRLASFSNYGKALDLLAPGDSITSTWNNGGWRVYSGTSMATPHVVGLAAYFMGLGRSASGLCAYMASKSLSNRISGVPSGTVNLLIHNNA</sequence>
<evidence type="ECO:0000313" key="12">
    <source>
        <dbReference type="Proteomes" id="UP000605986"/>
    </source>
</evidence>
<evidence type="ECO:0000256" key="3">
    <source>
        <dbReference type="ARBA" id="ARBA00022729"/>
    </source>
</evidence>
<dbReference type="InterPro" id="IPR037045">
    <property type="entry name" value="S8pro/Inhibitor_I9_sf"/>
</dbReference>
<gene>
    <name evidence="11" type="ORF">F53441_1817</name>
</gene>
<evidence type="ECO:0000256" key="6">
    <source>
        <dbReference type="PROSITE-ProRule" id="PRU01240"/>
    </source>
</evidence>
<dbReference type="InterPro" id="IPR023828">
    <property type="entry name" value="Peptidase_S8_Ser-AS"/>
</dbReference>
<dbReference type="InterPro" id="IPR015500">
    <property type="entry name" value="Peptidase_S8_subtilisin-rel"/>
</dbReference>
<dbReference type="PRINTS" id="PR00723">
    <property type="entry name" value="SUBTILISIN"/>
</dbReference>
<dbReference type="PANTHER" id="PTHR43806:SF58">
    <property type="entry name" value="ALKALINE PROTEASE 1-RELATED"/>
    <property type="match status" value="1"/>
</dbReference>
<dbReference type="InterPro" id="IPR022398">
    <property type="entry name" value="Peptidase_S8_His-AS"/>
</dbReference>
<dbReference type="SUPFAM" id="SSF52743">
    <property type="entry name" value="Subtilisin-like"/>
    <property type="match status" value="1"/>
</dbReference>
<accession>A0A8H4KR61</accession>
<proteinExistence type="inferred from homology"/>
<dbReference type="SUPFAM" id="SSF54897">
    <property type="entry name" value="Protease propeptides/inhibitors"/>
    <property type="match status" value="1"/>
</dbReference>
<evidence type="ECO:0000256" key="7">
    <source>
        <dbReference type="RuleBase" id="RU003355"/>
    </source>
</evidence>
<keyword evidence="4 6" id="KW-0378">Hydrolase</keyword>
<evidence type="ECO:0000256" key="4">
    <source>
        <dbReference type="ARBA" id="ARBA00022801"/>
    </source>
</evidence>
<name>A0A8H4KR61_9HYPO</name>
<feature type="domain" description="Inhibitor I9" evidence="10">
    <location>
        <begin position="58"/>
        <end position="103"/>
    </location>
</feature>
<evidence type="ECO:0000259" key="10">
    <source>
        <dbReference type="Pfam" id="PF05922"/>
    </source>
</evidence>
<keyword evidence="5 6" id="KW-0720">Serine protease</keyword>
<dbReference type="CDD" id="cd04077">
    <property type="entry name" value="Peptidases_S8_PCSK9_ProteinaseK_like"/>
    <property type="match status" value="1"/>
</dbReference>
<evidence type="ECO:0000259" key="9">
    <source>
        <dbReference type="Pfam" id="PF00082"/>
    </source>
</evidence>
<dbReference type="InterPro" id="IPR036852">
    <property type="entry name" value="Peptidase_S8/S53_dom_sf"/>
</dbReference>
<dbReference type="Gene3D" id="3.30.70.80">
    <property type="entry name" value="Peptidase S8 propeptide/proteinase inhibitor I9"/>
    <property type="match status" value="1"/>
</dbReference>
<dbReference type="GO" id="GO:0005576">
    <property type="term" value="C:extracellular region"/>
    <property type="evidence" value="ECO:0007669"/>
    <property type="project" value="UniProtKB-ARBA"/>
</dbReference>
<reference evidence="11" key="1">
    <citation type="submission" date="2020-01" db="EMBL/GenBank/DDBJ databases">
        <title>Identification and distribution of gene clusters putatively required for synthesis of sphingolipid metabolism inhibitors in phylogenetically diverse species of the filamentous fungus Fusarium.</title>
        <authorList>
            <person name="Kim H.-S."/>
            <person name="Busman M."/>
            <person name="Brown D.W."/>
            <person name="Divon H."/>
            <person name="Uhlig S."/>
            <person name="Proctor R.H."/>
        </authorList>
    </citation>
    <scope>NUCLEOTIDE SEQUENCE</scope>
    <source>
        <strain evidence="11">NRRL 53441</strain>
    </source>
</reference>
<evidence type="ECO:0000256" key="5">
    <source>
        <dbReference type="ARBA" id="ARBA00022825"/>
    </source>
</evidence>
<dbReference type="Pfam" id="PF05922">
    <property type="entry name" value="Inhibitor_I9"/>
    <property type="match status" value="1"/>
</dbReference>
<dbReference type="InterPro" id="IPR034193">
    <property type="entry name" value="PCSK9_ProteinaseK-like"/>
</dbReference>
<keyword evidence="2 6" id="KW-0645">Protease</keyword>
<dbReference type="PROSITE" id="PS00138">
    <property type="entry name" value="SUBTILASE_SER"/>
    <property type="match status" value="1"/>
</dbReference>
<dbReference type="PROSITE" id="PS51892">
    <property type="entry name" value="SUBTILASE"/>
    <property type="match status" value="1"/>
</dbReference>
<dbReference type="PROSITE" id="PS00137">
    <property type="entry name" value="SUBTILASE_HIS"/>
    <property type="match status" value="1"/>
</dbReference>
<keyword evidence="12" id="KW-1185">Reference proteome</keyword>
<dbReference type="Proteomes" id="UP000605986">
    <property type="component" value="Unassembled WGS sequence"/>
</dbReference>
<dbReference type="Gene3D" id="3.40.50.200">
    <property type="entry name" value="Peptidase S8/S53 domain"/>
    <property type="match status" value="1"/>
</dbReference>
<feature type="active site" description="Charge relay system" evidence="6">
    <location>
        <position position="177"/>
    </location>
</feature>
<dbReference type="PANTHER" id="PTHR43806">
    <property type="entry name" value="PEPTIDASE S8"/>
    <property type="match status" value="1"/>
</dbReference>
<dbReference type="EMBL" id="JAADJG010000074">
    <property type="protein sequence ID" value="KAF4455950.1"/>
    <property type="molecule type" value="Genomic_DNA"/>
</dbReference>
<dbReference type="InterPro" id="IPR023827">
    <property type="entry name" value="Peptidase_S8_Asp-AS"/>
</dbReference>
<dbReference type="InterPro" id="IPR050131">
    <property type="entry name" value="Peptidase_S8_subtilisin-like"/>
</dbReference>
<comment type="similarity">
    <text evidence="1 6 7">Belongs to the peptidase S8 family.</text>
</comment>
<organism evidence="11 12">
    <name type="scientific">Fusarium austroafricanum</name>
    <dbReference type="NCBI Taxonomy" id="2364996"/>
    <lineage>
        <taxon>Eukaryota</taxon>
        <taxon>Fungi</taxon>
        <taxon>Dikarya</taxon>
        <taxon>Ascomycota</taxon>
        <taxon>Pezizomycotina</taxon>
        <taxon>Sordariomycetes</taxon>
        <taxon>Hypocreomycetidae</taxon>
        <taxon>Hypocreales</taxon>
        <taxon>Nectriaceae</taxon>
        <taxon>Fusarium</taxon>
        <taxon>Fusarium concolor species complex</taxon>
    </lineage>
</organism>
<feature type="active site" description="Charge relay system" evidence="6">
    <location>
        <position position="333"/>
    </location>
</feature>
<feature type="signal peptide" evidence="8">
    <location>
        <begin position="1"/>
        <end position="15"/>
    </location>
</feature>
<dbReference type="PROSITE" id="PS00136">
    <property type="entry name" value="SUBTILASE_ASP"/>
    <property type="match status" value="1"/>
</dbReference>
<feature type="active site" description="Charge relay system" evidence="6">
    <location>
        <position position="146"/>
    </location>
</feature>
<feature type="chain" id="PRO_5034427644" evidence="8">
    <location>
        <begin position="16"/>
        <end position="385"/>
    </location>
</feature>
<dbReference type="AlphaFoldDB" id="A0A8H4KR61"/>
<dbReference type="FunFam" id="3.40.50.200:FF:000014">
    <property type="entry name" value="Proteinase K"/>
    <property type="match status" value="1"/>
</dbReference>
<dbReference type="InterPro" id="IPR000209">
    <property type="entry name" value="Peptidase_S8/S53_dom"/>
</dbReference>
<dbReference type="Pfam" id="PF00082">
    <property type="entry name" value="Peptidase_S8"/>
    <property type="match status" value="1"/>
</dbReference>
<feature type="domain" description="Peptidase S8/S53" evidence="9">
    <location>
        <begin position="137"/>
        <end position="347"/>
    </location>
</feature>
<dbReference type="OrthoDB" id="206201at2759"/>
<dbReference type="GO" id="GO:0004252">
    <property type="term" value="F:serine-type endopeptidase activity"/>
    <property type="evidence" value="ECO:0007669"/>
    <property type="project" value="UniProtKB-UniRule"/>
</dbReference>
<dbReference type="GO" id="GO:0006508">
    <property type="term" value="P:proteolysis"/>
    <property type="evidence" value="ECO:0007669"/>
    <property type="project" value="UniProtKB-KW"/>
</dbReference>
<dbReference type="InterPro" id="IPR010259">
    <property type="entry name" value="S8pro/Inhibitor_I9"/>
</dbReference>
<protein>
    <submittedName>
        <fullName evidence="11">Subtilisin-like protease</fullName>
    </submittedName>
</protein>
<evidence type="ECO:0000256" key="1">
    <source>
        <dbReference type="ARBA" id="ARBA00011073"/>
    </source>
</evidence>
<keyword evidence="3 8" id="KW-0732">Signal</keyword>
<evidence type="ECO:0000313" key="11">
    <source>
        <dbReference type="EMBL" id="KAF4455950.1"/>
    </source>
</evidence>
<comment type="caution">
    <text evidence="11">The sequence shown here is derived from an EMBL/GenBank/DDBJ whole genome shotgun (WGS) entry which is preliminary data.</text>
</comment>
<evidence type="ECO:0000256" key="2">
    <source>
        <dbReference type="ARBA" id="ARBA00022670"/>
    </source>
</evidence>